<dbReference type="FunFam" id="3.40.50.620:FF:000013">
    <property type="entry name" value="Pantothenate synthetase"/>
    <property type="match status" value="1"/>
</dbReference>
<dbReference type="Gene3D" id="3.40.50.620">
    <property type="entry name" value="HUPs"/>
    <property type="match status" value="1"/>
</dbReference>
<reference evidence="12 15" key="3">
    <citation type="submission" date="2018-06" db="EMBL/GenBank/DDBJ databases">
        <title>Population genomics shows no distinction between pathogenic Candida krusei and environmental Pichia kudriavzevii: One species, four names.</title>
        <authorList>
            <person name="Douglass A.P."/>
            <person name="Offei B."/>
            <person name="Braun-Galleani S."/>
            <person name="Coughlan A.Y."/>
            <person name="Martos A."/>
            <person name="Ortiz-Merino R.A."/>
            <person name="Byrne K.P."/>
            <person name="Wolfe K.H."/>
        </authorList>
    </citation>
    <scope>NUCLEOTIDE SEQUENCE [LARGE SCALE GENOMIC DNA]</scope>
    <source>
        <strain evidence="12 15">CBS573</strain>
    </source>
</reference>
<dbReference type="STRING" id="4909.A0A1V2LJL5"/>
<protein>
    <recommendedName>
        <fullName evidence="4">Pantoate--beta-alanine ligase</fullName>
        <ecNumber evidence="3">6.3.2.1</ecNumber>
    </recommendedName>
    <alternativeName>
        <fullName evidence="10">Pantoate-activating enzyme</fullName>
    </alternativeName>
    <alternativeName>
        <fullName evidence="9">Pantothenate synthetase</fullName>
    </alternativeName>
</protein>
<keyword evidence="5" id="KW-0436">Ligase</keyword>
<evidence type="ECO:0000256" key="6">
    <source>
        <dbReference type="ARBA" id="ARBA00022655"/>
    </source>
</evidence>
<dbReference type="SUPFAM" id="SSF52374">
    <property type="entry name" value="Nucleotidylyl transferase"/>
    <property type="match status" value="1"/>
</dbReference>
<evidence type="ECO:0000313" key="12">
    <source>
        <dbReference type="EMBL" id="AWU76079.1"/>
    </source>
</evidence>
<evidence type="ECO:0000256" key="2">
    <source>
        <dbReference type="ARBA" id="ARBA00009256"/>
    </source>
</evidence>
<dbReference type="HAMAP" id="MF_00158">
    <property type="entry name" value="PanC"/>
    <property type="match status" value="1"/>
</dbReference>
<dbReference type="OrthoDB" id="2020436at2759"/>
<dbReference type="GO" id="GO:0004592">
    <property type="term" value="F:pantoate-beta-alanine ligase activity"/>
    <property type="evidence" value="ECO:0007669"/>
    <property type="project" value="UniProtKB-EC"/>
</dbReference>
<dbReference type="NCBIfam" id="TIGR00018">
    <property type="entry name" value="panC"/>
    <property type="match status" value="1"/>
</dbReference>
<dbReference type="Gene3D" id="3.30.1300.10">
    <property type="entry name" value="Pantoate-beta-alanine ligase, C-terminal domain"/>
    <property type="match status" value="1"/>
</dbReference>
<evidence type="ECO:0000256" key="7">
    <source>
        <dbReference type="ARBA" id="ARBA00022741"/>
    </source>
</evidence>
<dbReference type="GO" id="GO:0015940">
    <property type="term" value="P:pantothenate biosynthetic process"/>
    <property type="evidence" value="ECO:0007669"/>
    <property type="project" value="UniProtKB-UniPathway"/>
</dbReference>
<evidence type="ECO:0000256" key="8">
    <source>
        <dbReference type="ARBA" id="ARBA00022840"/>
    </source>
</evidence>
<evidence type="ECO:0000256" key="3">
    <source>
        <dbReference type="ARBA" id="ARBA00012219"/>
    </source>
</evidence>
<accession>A0A1V2LJL5</accession>
<proteinExistence type="inferred from homology"/>
<comment type="similarity">
    <text evidence="2">Belongs to the pantothenate synthetase family.</text>
</comment>
<keyword evidence="15" id="KW-1185">Reference proteome</keyword>
<organism evidence="13 14">
    <name type="scientific">Pichia kudriavzevii</name>
    <name type="common">Yeast</name>
    <name type="synonym">Issatchenkia orientalis</name>
    <dbReference type="NCBI Taxonomy" id="4909"/>
    <lineage>
        <taxon>Eukaryota</taxon>
        <taxon>Fungi</taxon>
        <taxon>Dikarya</taxon>
        <taxon>Ascomycota</taxon>
        <taxon>Saccharomycotina</taxon>
        <taxon>Pichiomycetes</taxon>
        <taxon>Pichiales</taxon>
        <taxon>Pichiaceae</taxon>
        <taxon>Pichia</taxon>
    </lineage>
</organism>
<keyword evidence="8" id="KW-0067">ATP-binding</keyword>
<dbReference type="CDD" id="cd00560">
    <property type="entry name" value="PanC"/>
    <property type="match status" value="1"/>
</dbReference>
<sequence>MMEIPIITTVSELRQLRAKFGEESVGFVPTMGYLHEGHMSLVGRSTKENQHTIISIFVNPSQFAPEEDLDTYPRDIGHDVAVIEAYLKKHGGKVDAIFKPEVNEMYPSGFTMKREEQRGAFVEVLGVSDVLEGKTRPSFFRGVATVVTKLFNAVKPTVAYFGQKDIQQTVVIKMMVRDLLMDLSVVVVPTVRNKSGLALSSRNKYLSDDILKQAECLNQSMLLANESYQKGETDVAKLSESIKSLIEGTNPAFKIDYVAFNDPVTLEYINKIDISKGCILSMAIYVPNTTSKDEKKFTRLIDNMVFNPL</sequence>
<dbReference type="AlphaFoldDB" id="A0A1V2LJL5"/>
<dbReference type="PANTHER" id="PTHR21299">
    <property type="entry name" value="CYTIDYLATE KINASE/PANTOATE-BETA-ALANINE LIGASE"/>
    <property type="match status" value="1"/>
</dbReference>
<keyword evidence="6" id="KW-0566">Pantothenate biosynthesis</keyword>
<evidence type="ECO:0000256" key="5">
    <source>
        <dbReference type="ARBA" id="ARBA00022598"/>
    </source>
</evidence>
<dbReference type="VEuPathDB" id="FungiDB:C5L36_0C00240"/>
<dbReference type="GO" id="GO:0005524">
    <property type="term" value="F:ATP binding"/>
    <property type="evidence" value="ECO:0007669"/>
    <property type="project" value="UniProtKB-KW"/>
</dbReference>
<dbReference type="InterPro" id="IPR014729">
    <property type="entry name" value="Rossmann-like_a/b/a_fold"/>
</dbReference>
<reference evidence="14" key="1">
    <citation type="journal article" date="2017" name="Genome Announc.">
        <title>Genome sequences of Cyberlindnera fabianii 65, Pichia kudriavzevii 129, and Saccharomyces cerevisiae 131 isolated from fermented masau fruits in Zimbabwe.</title>
        <authorList>
            <person name="van Rijswijck I.M.H."/>
            <person name="Derks M.F.L."/>
            <person name="Abee T."/>
            <person name="de Ridder D."/>
            <person name="Smid E.J."/>
        </authorList>
    </citation>
    <scope>NUCLEOTIDE SEQUENCE [LARGE SCALE GENOMIC DNA]</scope>
    <source>
        <strain evidence="14">129</strain>
    </source>
</reference>
<evidence type="ECO:0000256" key="4">
    <source>
        <dbReference type="ARBA" id="ARBA00015647"/>
    </source>
</evidence>
<evidence type="ECO:0000256" key="9">
    <source>
        <dbReference type="ARBA" id="ARBA00029902"/>
    </source>
</evidence>
<dbReference type="EC" id="6.3.2.1" evidence="3"/>
<name>A0A1V2LJL5_PICKU</name>
<dbReference type="Pfam" id="PF02569">
    <property type="entry name" value="Pantoate_ligase"/>
    <property type="match status" value="1"/>
</dbReference>
<gene>
    <name evidence="13" type="ORF">BOH78_3518</name>
    <name evidence="12" type="ORF">C5L36_0C00240</name>
</gene>
<dbReference type="Proteomes" id="UP000189274">
    <property type="component" value="Unassembled WGS sequence"/>
</dbReference>
<comment type="pathway">
    <text evidence="1">Cofactor biosynthesis; (R)-pantothenate biosynthesis; (R)-pantothenate from (R)-pantoate and beta-alanine: step 1/1.</text>
</comment>
<reference evidence="13" key="2">
    <citation type="submission" date="2017-01" db="EMBL/GenBank/DDBJ databases">
        <authorList>
            <person name="Mah S.A."/>
            <person name="Swanson W.J."/>
            <person name="Moy G.W."/>
            <person name="Vacquier V.D."/>
        </authorList>
    </citation>
    <scope>NUCLEOTIDE SEQUENCE [LARGE SCALE GENOMIC DNA]</scope>
    <source>
        <strain evidence="13">129</strain>
    </source>
</reference>
<dbReference type="UniPathway" id="UPA00028">
    <property type="reaction ID" value="UER00005"/>
</dbReference>
<dbReference type="PANTHER" id="PTHR21299:SF1">
    <property type="entry name" value="PANTOATE--BETA-ALANINE LIGASE"/>
    <property type="match status" value="1"/>
</dbReference>
<evidence type="ECO:0000313" key="13">
    <source>
        <dbReference type="EMBL" id="ONH72854.1"/>
    </source>
</evidence>
<comment type="catalytic activity">
    <reaction evidence="11">
        <text>(R)-pantoate + beta-alanine + ATP = (R)-pantothenate + AMP + diphosphate + H(+)</text>
        <dbReference type="Rhea" id="RHEA:10912"/>
        <dbReference type="ChEBI" id="CHEBI:15378"/>
        <dbReference type="ChEBI" id="CHEBI:15980"/>
        <dbReference type="ChEBI" id="CHEBI:29032"/>
        <dbReference type="ChEBI" id="CHEBI:30616"/>
        <dbReference type="ChEBI" id="CHEBI:33019"/>
        <dbReference type="ChEBI" id="CHEBI:57966"/>
        <dbReference type="ChEBI" id="CHEBI:456215"/>
        <dbReference type="EC" id="6.3.2.1"/>
    </reaction>
</comment>
<dbReference type="Proteomes" id="UP000249293">
    <property type="component" value="Chromosome 3"/>
</dbReference>
<dbReference type="EMBL" id="MQVM01000018">
    <property type="protein sequence ID" value="ONH72854.1"/>
    <property type="molecule type" value="Genomic_DNA"/>
</dbReference>
<evidence type="ECO:0000313" key="15">
    <source>
        <dbReference type="Proteomes" id="UP000249293"/>
    </source>
</evidence>
<evidence type="ECO:0000313" key="14">
    <source>
        <dbReference type="Proteomes" id="UP000189274"/>
    </source>
</evidence>
<dbReference type="InterPro" id="IPR042176">
    <property type="entry name" value="Pantoate_ligase_C"/>
</dbReference>
<evidence type="ECO:0000256" key="11">
    <source>
        <dbReference type="ARBA" id="ARBA00048258"/>
    </source>
</evidence>
<dbReference type="SMR" id="A0A1V2LJL5"/>
<evidence type="ECO:0000256" key="10">
    <source>
        <dbReference type="ARBA" id="ARBA00032806"/>
    </source>
</evidence>
<dbReference type="InterPro" id="IPR003721">
    <property type="entry name" value="Pantoate_ligase"/>
</dbReference>
<evidence type="ECO:0000256" key="1">
    <source>
        <dbReference type="ARBA" id="ARBA00004990"/>
    </source>
</evidence>
<keyword evidence="7" id="KW-0547">Nucleotide-binding</keyword>
<dbReference type="EMBL" id="CP028775">
    <property type="protein sequence ID" value="AWU76079.1"/>
    <property type="molecule type" value="Genomic_DNA"/>
</dbReference>